<comment type="caution">
    <text evidence="5">The sequence shown here is derived from an EMBL/GenBank/DDBJ whole genome shotgun (WGS) entry which is preliminary data.</text>
</comment>
<evidence type="ECO:0000259" key="3">
    <source>
        <dbReference type="Pfam" id="PF02254"/>
    </source>
</evidence>
<dbReference type="GO" id="GO:0006813">
    <property type="term" value="P:potassium ion transport"/>
    <property type="evidence" value="ECO:0007669"/>
    <property type="project" value="InterPro"/>
</dbReference>
<dbReference type="EMBL" id="JAPDPI010000007">
    <property type="protein sequence ID" value="MCW3805001.1"/>
    <property type="molecule type" value="Genomic_DNA"/>
</dbReference>
<dbReference type="Gene3D" id="3.40.50.720">
    <property type="entry name" value="NAD(P)-binding Rossmann-like Domain"/>
    <property type="match status" value="1"/>
</dbReference>
<keyword evidence="2" id="KW-1133">Transmembrane helix</keyword>
<reference evidence="5" key="1">
    <citation type="submission" date="2022-10" db="EMBL/GenBank/DDBJ databases">
        <authorList>
            <person name="Yu W.X."/>
        </authorList>
    </citation>
    <scope>NUCLEOTIDE SEQUENCE</scope>
    <source>
        <strain evidence="5">D04</strain>
    </source>
</reference>
<evidence type="ECO:0000256" key="1">
    <source>
        <dbReference type="ARBA" id="ARBA00004651"/>
    </source>
</evidence>
<evidence type="ECO:0000313" key="6">
    <source>
        <dbReference type="Proteomes" id="UP001207408"/>
    </source>
</evidence>
<dbReference type="PANTHER" id="PTHR43833">
    <property type="entry name" value="POTASSIUM CHANNEL PROTEIN 2-RELATED-RELATED"/>
    <property type="match status" value="1"/>
</dbReference>
<dbReference type="InterPro" id="IPR013099">
    <property type="entry name" value="K_chnl_dom"/>
</dbReference>
<dbReference type="InterPro" id="IPR036721">
    <property type="entry name" value="RCK_C_sf"/>
</dbReference>
<dbReference type="GO" id="GO:0005886">
    <property type="term" value="C:plasma membrane"/>
    <property type="evidence" value="ECO:0007669"/>
    <property type="project" value="UniProtKB-SubCell"/>
</dbReference>
<keyword evidence="6" id="KW-1185">Reference proteome</keyword>
<feature type="domain" description="Potassium channel" evidence="4">
    <location>
        <begin position="14"/>
        <end position="85"/>
    </location>
</feature>
<dbReference type="Gene3D" id="1.10.287.70">
    <property type="match status" value="1"/>
</dbReference>
<evidence type="ECO:0000259" key="4">
    <source>
        <dbReference type="Pfam" id="PF07885"/>
    </source>
</evidence>
<dbReference type="SUPFAM" id="SSF51735">
    <property type="entry name" value="NAD(P)-binding Rossmann-fold domains"/>
    <property type="match status" value="1"/>
</dbReference>
<organism evidence="5 6">
    <name type="scientific">Plebeiibacterium marinum</name>
    <dbReference type="NCBI Taxonomy" id="2992111"/>
    <lineage>
        <taxon>Bacteria</taxon>
        <taxon>Pseudomonadati</taxon>
        <taxon>Bacteroidota</taxon>
        <taxon>Bacteroidia</taxon>
        <taxon>Marinilabiliales</taxon>
        <taxon>Marinilabiliaceae</taxon>
        <taxon>Plebeiibacterium</taxon>
    </lineage>
</organism>
<dbReference type="PANTHER" id="PTHR43833:SF9">
    <property type="entry name" value="POTASSIUM CHANNEL PROTEIN YUGO-RELATED"/>
    <property type="match status" value="1"/>
</dbReference>
<sequence length="341" mass="38588">MKNRKLFAAGVVVYILLIYIISILEKSDPNANIKSLTDAVWYSVVTLTTVGYGDYFPVTLGGKILGLFIILGSLGILGFLIGEITYRINTYMEKKKQGFFGTDFEDHYVIIGWSEFARQVANQIYYAGHKIALVTNSKNDLELFNDLYESDNSFALFADFKNMLAYEKVNIRKSKAVFVNFMEDTDTLVFVLNIKKEYPDLNIIINCTNPDLKETLENTGVSHVVARHEVASRMVASYLFEPHVAEYTSDLISTSVVENDQDIQQYKITQDNPYMGMNYIDAFVSLKKDLNVILIGLVIKGKLVKDPDDNQSLNQGDYIIVISRGNDKVKLEKTFGVKEGY</sequence>
<feature type="transmembrane region" description="Helical" evidence="2">
    <location>
        <begin position="6"/>
        <end position="24"/>
    </location>
</feature>
<dbReference type="InterPro" id="IPR050721">
    <property type="entry name" value="Trk_Ktr_HKT_K-transport"/>
</dbReference>
<dbReference type="Pfam" id="PF02254">
    <property type="entry name" value="TrkA_N"/>
    <property type="match status" value="1"/>
</dbReference>
<dbReference type="SUPFAM" id="SSF81324">
    <property type="entry name" value="Voltage-gated potassium channels"/>
    <property type="match status" value="1"/>
</dbReference>
<dbReference type="Proteomes" id="UP001207408">
    <property type="component" value="Unassembled WGS sequence"/>
</dbReference>
<evidence type="ECO:0000313" key="5">
    <source>
        <dbReference type="EMBL" id="MCW3805001.1"/>
    </source>
</evidence>
<dbReference type="Pfam" id="PF07885">
    <property type="entry name" value="Ion_trans_2"/>
    <property type="match status" value="1"/>
</dbReference>
<gene>
    <name evidence="5" type="ORF">OM074_05150</name>
</gene>
<keyword evidence="2" id="KW-0472">Membrane</keyword>
<evidence type="ECO:0000256" key="2">
    <source>
        <dbReference type="SAM" id="Phobius"/>
    </source>
</evidence>
<name>A0AAE3MC17_9BACT</name>
<dbReference type="AlphaFoldDB" id="A0AAE3MC17"/>
<dbReference type="InterPro" id="IPR003148">
    <property type="entry name" value="RCK_N"/>
</dbReference>
<comment type="subcellular location">
    <subcellularLocation>
        <location evidence="1">Cell membrane</location>
        <topology evidence="1">Multi-pass membrane protein</topology>
    </subcellularLocation>
</comment>
<proteinExistence type="predicted"/>
<dbReference type="InterPro" id="IPR036291">
    <property type="entry name" value="NAD(P)-bd_dom_sf"/>
</dbReference>
<keyword evidence="2" id="KW-0812">Transmembrane</keyword>
<accession>A0AAE3MC17</accession>
<feature type="transmembrane region" description="Helical" evidence="2">
    <location>
        <begin position="64"/>
        <end position="86"/>
    </location>
</feature>
<dbReference type="RefSeq" id="WP_301198223.1">
    <property type="nucleotide sequence ID" value="NZ_JAPDPI010000007.1"/>
</dbReference>
<dbReference type="SUPFAM" id="SSF116726">
    <property type="entry name" value="TrkA C-terminal domain-like"/>
    <property type="match status" value="1"/>
</dbReference>
<protein>
    <submittedName>
        <fullName evidence="5">Ion channel</fullName>
    </submittedName>
</protein>
<feature type="domain" description="RCK N-terminal" evidence="3">
    <location>
        <begin position="108"/>
        <end position="225"/>
    </location>
</feature>